<accession>A0A2K9EIW2</accession>
<dbReference type="KEGG" id="hsc:HVS_09980"/>
<dbReference type="InterPro" id="IPR029044">
    <property type="entry name" value="Nucleotide-diphossugar_trans"/>
</dbReference>
<dbReference type="CDD" id="cd06426">
    <property type="entry name" value="NTP_transferase_like_2"/>
    <property type="match status" value="1"/>
</dbReference>
<dbReference type="SUPFAM" id="SSF53448">
    <property type="entry name" value="Nucleotide-diphospho-sugar transferases"/>
    <property type="match status" value="1"/>
</dbReference>
<proteinExistence type="predicted"/>
<dbReference type="Gene3D" id="3.90.550.10">
    <property type="entry name" value="Spore Coat Polysaccharide Biosynthesis Protein SpsA, Chain A"/>
    <property type="match status" value="1"/>
</dbReference>
<organism evidence="2 3">
    <name type="scientific">Acetivibrio saccincola</name>
    <dbReference type="NCBI Taxonomy" id="1677857"/>
    <lineage>
        <taxon>Bacteria</taxon>
        <taxon>Bacillati</taxon>
        <taxon>Bacillota</taxon>
        <taxon>Clostridia</taxon>
        <taxon>Eubacteriales</taxon>
        <taxon>Oscillospiraceae</taxon>
        <taxon>Acetivibrio</taxon>
    </lineage>
</organism>
<keyword evidence="2" id="KW-0548">Nucleotidyltransferase</keyword>
<dbReference type="RefSeq" id="WP_101301800.1">
    <property type="nucleotide sequence ID" value="NZ_CP025197.1"/>
</dbReference>
<keyword evidence="2" id="KW-0808">Transferase</keyword>
<dbReference type="EMBL" id="CP025197">
    <property type="protein sequence ID" value="AUG57893.1"/>
    <property type="molecule type" value="Genomic_DNA"/>
</dbReference>
<sequence length="237" mass="27038">MNKLKKKDNLVVIMAGGLGKRLKPLTDNCSKSMLKIGDKPILEIILNNFIKQGFYNFYISINYKGEQIKNYFKDGAKWGININYIHEKKMMGTAGSLSLISLKDDLPLIVINGDVLTTLSYDKLMDFHKKNCAKMTVVGKSYCVKIPYGVMKKEGLRLLDFEEKPVHKALINAGIYVLEAEAINNIPKNSYYNLNELIKKMLFNGDFIAVYEMDDYWIDIGTKGGLYQAKKDVYEVF</sequence>
<evidence type="ECO:0000313" key="3">
    <source>
        <dbReference type="Proteomes" id="UP000233534"/>
    </source>
</evidence>
<name>A0A2K9EIW2_9FIRM</name>
<dbReference type="AlphaFoldDB" id="A0A2K9EIW2"/>
<dbReference type="Proteomes" id="UP000233534">
    <property type="component" value="Chromosome"/>
</dbReference>
<dbReference type="Pfam" id="PF00483">
    <property type="entry name" value="NTP_transferase"/>
    <property type="match status" value="1"/>
</dbReference>
<evidence type="ECO:0000313" key="2">
    <source>
        <dbReference type="EMBL" id="AUG57893.1"/>
    </source>
</evidence>
<dbReference type="GO" id="GO:0016779">
    <property type="term" value="F:nucleotidyltransferase activity"/>
    <property type="evidence" value="ECO:0007669"/>
    <property type="project" value="UniProtKB-KW"/>
</dbReference>
<feature type="domain" description="Nucleotidyl transferase" evidence="1">
    <location>
        <begin position="11"/>
        <end position="233"/>
    </location>
</feature>
<dbReference type="EC" id="2.7.7.71" evidence="2"/>
<gene>
    <name evidence="2" type="primary">hddC4</name>
    <name evidence="2" type="ORF">HVS_09980</name>
</gene>
<dbReference type="InterPro" id="IPR050486">
    <property type="entry name" value="Mannose-1P_guanyltransferase"/>
</dbReference>
<evidence type="ECO:0000259" key="1">
    <source>
        <dbReference type="Pfam" id="PF00483"/>
    </source>
</evidence>
<protein>
    <submittedName>
        <fullName evidence="2">D-glycero-alpha-D-manno-heptose 1-phosphate guanylyltransferase</fullName>
        <ecNumber evidence="2">2.7.7.71</ecNumber>
    </submittedName>
</protein>
<dbReference type="PANTHER" id="PTHR22572">
    <property type="entry name" value="SUGAR-1-PHOSPHATE GUANYL TRANSFERASE"/>
    <property type="match status" value="1"/>
</dbReference>
<dbReference type="InterPro" id="IPR005835">
    <property type="entry name" value="NTP_transferase_dom"/>
</dbReference>
<keyword evidence="3" id="KW-1185">Reference proteome</keyword>
<reference evidence="2 3" key="1">
    <citation type="submission" date="2017-12" db="EMBL/GenBank/DDBJ databases">
        <title>Complete genome sequence of Herbivorax saccincola GGR1, a novel Cellulosome-producing hydrolytic bacterium in a thermophilic biogas plant, established by Illumina and Nanopore MinION sequencing.</title>
        <authorList>
            <person name="Pechtl A."/>
            <person name="Ruckert C."/>
            <person name="Koeck D.E."/>
            <person name="Maus I."/>
            <person name="Winkler A."/>
            <person name="Kalinowski J."/>
            <person name="Puhler A."/>
            <person name="Schwarz W.W."/>
            <person name="Zverlov V.V."/>
            <person name="Schluter A."/>
            <person name="Liebl W."/>
        </authorList>
    </citation>
    <scope>NUCLEOTIDE SEQUENCE [LARGE SCALE GENOMIC DNA]</scope>
    <source>
        <strain evidence="3">SR1</strain>
    </source>
</reference>